<keyword evidence="1" id="KW-0808">Transferase</keyword>
<dbReference type="RefSeq" id="WP_236501679.1">
    <property type="nucleotide sequence ID" value="NZ_CP091244.1"/>
</dbReference>
<reference evidence="1" key="1">
    <citation type="journal article" date="2022" name="Microorganisms">
        <title>Two New Species of Filamentous Sulfur Bacteria of the Genus Thiothrix, Thiothrix winogradskyi sp. nov. and 'Candidatus Thiothrix sulfatifontis' sp. nov.</title>
        <authorList>
            <person name="Ravin N.V."/>
            <person name="Rossetti S."/>
            <person name="Beletsky A.V."/>
            <person name="Kadnikov V.V."/>
            <person name="Rudenko T.S."/>
            <person name="Smolyakov D.D."/>
            <person name="Moskvitina M.I."/>
            <person name="Gureeva M.V."/>
            <person name="Mardanov A.V."/>
            <person name="Grabovich M.Y."/>
        </authorList>
    </citation>
    <scope>NUCLEOTIDE SEQUENCE</scope>
    <source>
        <strain evidence="1">CT3</strain>
    </source>
</reference>
<proteinExistence type="predicted"/>
<dbReference type="InterPro" id="IPR014942">
    <property type="entry name" value="AbiEii"/>
</dbReference>
<organism evidence="1 2">
    <name type="scientific">Thiothrix winogradskyi</name>
    <dbReference type="NCBI Taxonomy" id="96472"/>
    <lineage>
        <taxon>Bacteria</taxon>
        <taxon>Pseudomonadati</taxon>
        <taxon>Pseudomonadota</taxon>
        <taxon>Gammaproteobacteria</taxon>
        <taxon>Thiotrichales</taxon>
        <taxon>Thiotrichaceae</taxon>
        <taxon>Thiothrix</taxon>
    </lineage>
</organism>
<dbReference type="Gene3D" id="3.10.450.620">
    <property type="entry name" value="JHP933, nucleotidyltransferase-like core domain"/>
    <property type="match status" value="1"/>
</dbReference>
<sequence>MAMSLLEQMLSRYPLTTAEQHDQALREVMQEIALAGLNRAGFFEQAAFYGGTCLRIFHGLPRFSEDLDFSLLQPDAGFSLQPYFKAVIAEFKALGLEVDIAVKQKTADSQIESAFLKNNTQVFSLNIRSTRKVKIKFEVDTLPPLGFATEERLLLQPFSFYVKCYSLPDLFAGKLHALLFRQWKNRVKGRDWFDFEWYVRHAVTPNLAHFARRAYESGSLQQEAVTHAELQALLQQRIRSVDFENAKQDVVKFIPDAKVLNIWSTDYFLQLAHRLTEPF</sequence>
<dbReference type="Proteomes" id="UP001054801">
    <property type="component" value="Chromosome"/>
</dbReference>
<evidence type="ECO:0000313" key="2">
    <source>
        <dbReference type="Proteomes" id="UP001054801"/>
    </source>
</evidence>
<accession>A0ABY3T6Y6</accession>
<name>A0ABY3T6Y6_9GAMM</name>
<dbReference type="Pfam" id="PF08843">
    <property type="entry name" value="AbiEii"/>
    <property type="match status" value="1"/>
</dbReference>
<gene>
    <name evidence="1" type="ORF">L2Y54_09765</name>
</gene>
<evidence type="ECO:0000313" key="1">
    <source>
        <dbReference type="EMBL" id="UJS26304.1"/>
    </source>
</evidence>
<protein>
    <submittedName>
        <fullName evidence="1">Nucleotidyl transferase AbiEii/AbiGii toxin family protein</fullName>
    </submittedName>
</protein>
<dbReference type="EMBL" id="CP091244">
    <property type="protein sequence ID" value="UJS26304.1"/>
    <property type="molecule type" value="Genomic_DNA"/>
</dbReference>
<dbReference type="GO" id="GO:0016740">
    <property type="term" value="F:transferase activity"/>
    <property type="evidence" value="ECO:0007669"/>
    <property type="project" value="UniProtKB-KW"/>
</dbReference>
<keyword evidence="2" id="KW-1185">Reference proteome</keyword>